<dbReference type="InterPro" id="IPR012394">
    <property type="entry name" value="Aldehyde_DH_NAD(P)"/>
</dbReference>
<name>A0A1G6L1B8_9BACT</name>
<dbReference type="EMBL" id="FMYV01000003">
    <property type="protein sequence ID" value="SDC36858.1"/>
    <property type="molecule type" value="Genomic_DNA"/>
</dbReference>
<dbReference type="OrthoDB" id="9762913at2"/>
<dbReference type="InterPro" id="IPR016160">
    <property type="entry name" value="Ald_DH_CS_CYS"/>
</dbReference>
<feature type="domain" description="Aldehyde dehydrogenase" evidence="8">
    <location>
        <begin position="6"/>
        <end position="426"/>
    </location>
</feature>
<dbReference type="InterPro" id="IPR016162">
    <property type="entry name" value="Ald_DH_N"/>
</dbReference>
<evidence type="ECO:0000256" key="4">
    <source>
        <dbReference type="PIRNR" id="PIRNR036492"/>
    </source>
</evidence>
<evidence type="ECO:0000259" key="8">
    <source>
        <dbReference type="Pfam" id="PF00171"/>
    </source>
</evidence>
<dbReference type="EMBL" id="SRME01000001">
    <property type="protein sequence ID" value="TGG88802.1"/>
    <property type="molecule type" value="Genomic_DNA"/>
</dbReference>
<dbReference type="PIRSF" id="PIRSF036492">
    <property type="entry name" value="ALDH"/>
    <property type="match status" value="1"/>
</dbReference>
<dbReference type="GO" id="GO:0005737">
    <property type="term" value="C:cytoplasm"/>
    <property type="evidence" value="ECO:0007669"/>
    <property type="project" value="TreeGrafter"/>
</dbReference>
<dbReference type="PROSITE" id="PS00687">
    <property type="entry name" value="ALDEHYDE_DEHYDR_GLU"/>
    <property type="match status" value="1"/>
</dbReference>
<dbReference type="RefSeq" id="WP_091403247.1">
    <property type="nucleotide sequence ID" value="NZ_FMYV01000003.1"/>
</dbReference>
<dbReference type="FunFam" id="3.40.605.10:FF:000004">
    <property type="entry name" value="Aldehyde dehydrogenase"/>
    <property type="match status" value="1"/>
</dbReference>
<evidence type="ECO:0000256" key="3">
    <source>
        <dbReference type="ARBA" id="ARBA00023027"/>
    </source>
</evidence>
<dbReference type="Pfam" id="PF00171">
    <property type="entry name" value="Aldedh"/>
    <property type="match status" value="1"/>
</dbReference>
<proteinExistence type="inferred from homology"/>
<dbReference type="GO" id="GO:0004029">
    <property type="term" value="F:aldehyde dehydrogenase (NAD+) activity"/>
    <property type="evidence" value="ECO:0007669"/>
    <property type="project" value="TreeGrafter"/>
</dbReference>
<dbReference type="Proteomes" id="UP000297288">
    <property type="component" value="Unassembled WGS sequence"/>
</dbReference>
<organism evidence="9 11">
    <name type="scientific">Geotoga petraea</name>
    <dbReference type="NCBI Taxonomy" id="28234"/>
    <lineage>
        <taxon>Bacteria</taxon>
        <taxon>Thermotogati</taxon>
        <taxon>Thermotogota</taxon>
        <taxon>Thermotogae</taxon>
        <taxon>Petrotogales</taxon>
        <taxon>Petrotogaceae</taxon>
        <taxon>Geotoga</taxon>
    </lineage>
</organism>
<reference evidence="9 11" key="1">
    <citation type="submission" date="2016-10" db="EMBL/GenBank/DDBJ databases">
        <authorList>
            <person name="de Groot N.N."/>
        </authorList>
    </citation>
    <scope>NUCLEOTIDE SEQUENCE [LARGE SCALE GENOMIC DNA]</scope>
    <source>
        <strain evidence="9 11">WG14</strain>
    </source>
</reference>
<dbReference type="Gene3D" id="3.40.309.10">
    <property type="entry name" value="Aldehyde Dehydrogenase, Chain A, domain 2"/>
    <property type="match status" value="1"/>
</dbReference>
<keyword evidence="2 4" id="KW-0560">Oxidoreductase</keyword>
<feature type="active site" evidence="5 6">
    <location>
        <position position="208"/>
    </location>
</feature>
<dbReference type="CDD" id="cd07136">
    <property type="entry name" value="ALDH_YwdH-P39616"/>
    <property type="match status" value="1"/>
</dbReference>
<dbReference type="GO" id="GO:0006081">
    <property type="term" value="P:aldehyde metabolic process"/>
    <property type="evidence" value="ECO:0007669"/>
    <property type="project" value="InterPro"/>
</dbReference>
<gene>
    <name evidence="10" type="ORF">E4650_00985</name>
    <name evidence="9" type="ORF">SAMN04488588_0966</name>
</gene>
<dbReference type="InterPro" id="IPR029510">
    <property type="entry name" value="Ald_DH_CS_GLU"/>
</dbReference>
<dbReference type="InterPro" id="IPR016161">
    <property type="entry name" value="Ald_DH/histidinol_DH"/>
</dbReference>
<evidence type="ECO:0000256" key="7">
    <source>
        <dbReference type="RuleBase" id="RU003345"/>
    </source>
</evidence>
<dbReference type="Proteomes" id="UP000199322">
    <property type="component" value="Unassembled WGS sequence"/>
</dbReference>
<evidence type="ECO:0000256" key="5">
    <source>
        <dbReference type="PIRSR" id="PIRSR036492-1"/>
    </source>
</evidence>
<evidence type="ECO:0000313" key="9">
    <source>
        <dbReference type="EMBL" id="SDC36858.1"/>
    </source>
</evidence>
<keyword evidence="11" id="KW-1185">Reference proteome</keyword>
<evidence type="ECO:0000313" key="10">
    <source>
        <dbReference type="EMBL" id="TGG88802.1"/>
    </source>
</evidence>
<dbReference type="PANTHER" id="PTHR43570">
    <property type="entry name" value="ALDEHYDE DEHYDROGENASE"/>
    <property type="match status" value="1"/>
</dbReference>
<comment type="similarity">
    <text evidence="1 4 7">Belongs to the aldehyde dehydrogenase family.</text>
</comment>
<protein>
    <recommendedName>
        <fullName evidence="4">Aldehyde dehydrogenase</fullName>
    </recommendedName>
</protein>
<dbReference type="InterPro" id="IPR016163">
    <property type="entry name" value="Ald_DH_C"/>
</dbReference>
<sequence length="453" mass="52128">MISEKINSMKRFFNDNNTKDVDFRIEQLKKLKKIILENEEYLMTALKRDLNKSFFESFETEIGFVIKELSYIIKKLKKWSKPKKVRTSVINFYGKSYVNYEPYGVSLVISPWNYPFQLTVSPIIGSIAAGNCTAVKVSEHSPNMSEALAKIINENFDENYLHVFQGEAGVAKELLEKKFDYIFFTGSTVVGQKVMEAASKNLTPVTLELGGKSPCIVDDTVNLSTTAKRIVWGKFINAGQTCIAPDYLFIHNNIKNQLIEEIIKTINDFYKEDPKKSQYYPSIITEKHFDRLVSLIENQEILYGGEHLRKDKYIQPTLLDSPDKNSKVMQEEIFGPILPIYGYEDIDEVIDFVKSRPKPLALYLFSKDRKLQDKVNKEISFGGGTFNDTLMHIGNIELPFGGVGDSGIGQYHGKYSFETFSHKKSVLKKSFWPDLKFRYPPYKSLWLLKKIFK</sequence>
<dbReference type="STRING" id="28234.SAMN04488588_0966"/>
<dbReference type="PROSITE" id="PS00070">
    <property type="entry name" value="ALDEHYDE_DEHYDR_CYS"/>
    <property type="match status" value="1"/>
</dbReference>
<evidence type="ECO:0000256" key="1">
    <source>
        <dbReference type="ARBA" id="ARBA00009986"/>
    </source>
</evidence>
<evidence type="ECO:0000313" key="11">
    <source>
        <dbReference type="Proteomes" id="UP000199322"/>
    </source>
</evidence>
<dbReference type="PANTHER" id="PTHR43570:SF16">
    <property type="entry name" value="ALDEHYDE DEHYDROGENASE TYPE III, ISOFORM Q"/>
    <property type="match status" value="1"/>
</dbReference>
<dbReference type="Gene3D" id="3.40.605.10">
    <property type="entry name" value="Aldehyde Dehydrogenase, Chain A, domain 1"/>
    <property type="match status" value="1"/>
</dbReference>
<reference evidence="10 12" key="2">
    <citation type="submission" date="2019-04" db="EMBL/GenBank/DDBJ databases">
        <title>Draft genome sequence data and analysis of a Fermenting Bacterium, Geotoga petraea strain HO-Geo1, isolated from heavy-oil petroleum reservoir in Russia.</title>
        <authorList>
            <person name="Grouzdev D.S."/>
            <person name="Semenova E.M."/>
            <person name="Sokolova D.S."/>
            <person name="Tourova T.P."/>
            <person name="Poltaraus A.B."/>
            <person name="Nazina T.N."/>
        </authorList>
    </citation>
    <scope>NUCLEOTIDE SEQUENCE [LARGE SCALE GENOMIC DNA]</scope>
    <source>
        <strain evidence="10 12">HO-Geo1</strain>
    </source>
</reference>
<evidence type="ECO:0000256" key="6">
    <source>
        <dbReference type="PROSITE-ProRule" id="PRU10007"/>
    </source>
</evidence>
<dbReference type="FunFam" id="3.40.309.10:FF:000003">
    <property type="entry name" value="Aldehyde dehydrogenase"/>
    <property type="match status" value="1"/>
</dbReference>
<dbReference type="InterPro" id="IPR015590">
    <property type="entry name" value="Aldehyde_DH_dom"/>
</dbReference>
<feature type="active site" evidence="5">
    <location>
        <position position="242"/>
    </location>
</feature>
<dbReference type="SUPFAM" id="SSF53720">
    <property type="entry name" value="ALDH-like"/>
    <property type="match status" value="1"/>
</dbReference>
<evidence type="ECO:0000256" key="2">
    <source>
        <dbReference type="ARBA" id="ARBA00023002"/>
    </source>
</evidence>
<keyword evidence="3" id="KW-0520">NAD</keyword>
<accession>A0A1G6L1B8</accession>
<dbReference type="AlphaFoldDB" id="A0A1G6L1B8"/>
<evidence type="ECO:0000313" key="12">
    <source>
        <dbReference type="Proteomes" id="UP000297288"/>
    </source>
</evidence>